<comment type="subcellular location">
    <subcellularLocation>
        <location evidence="1">Cell membrane</location>
        <topology evidence="1">Multi-pass membrane protein</topology>
    </subcellularLocation>
</comment>
<keyword evidence="11" id="KW-1185">Reference proteome</keyword>
<dbReference type="InterPro" id="IPR032816">
    <property type="entry name" value="VTT_dom"/>
</dbReference>
<keyword evidence="4 8" id="KW-0812">Transmembrane</keyword>
<evidence type="ECO:0000256" key="8">
    <source>
        <dbReference type="SAM" id="Phobius"/>
    </source>
</evidence>
<feature type="transmembrane region" description="Helical" evidence="8">
    <location>
        <begin position="7"/>
        <end position="27"/>
    </location>
</feature>
<feature type="transmembrane region" description="Helical" evidence="8">
    <location>
        <begin position="136"/>
        <end position="158"/>
    </location>
</feature>
<evidence type="ECO:0000256" key="6">
    <source>
        <dbReference type="ARBA" id="ARBA00023136"/>
    </source>
</evidence>
<feature type="transmembrane region" description="Helical" evidence="8">
    <location>
        <begin position="56"/>
        <end position="76"/>
    </location>
</feature>
<dbReference type="RefSeq" id="WP_073708629.1">
    <property type="nucleotide sequence ID" value="NZ_MQSU01000001.1"/>
</dbReference>
<name>A0A1Q5PQN7_9ACTO</name>
<dbReference type="PANTHER" id="PTHR42709:SF6">
    <property type="entry name" value="UNDECAPRENYL PHOSPHATE TRANSPORTER A"/>
    <property type="match status" value="1"/>
</dbReference>
<feature type="transmembrane region" description="Helical" evidence="8">
    <location>
        <begin position="170"/>
        <end position="191"/>
    </location>
</feature>
<keyword evidence="3" id="KW-1003">Cell membrane</keyword>
<reference evidence="10 11" key="1">
    <citation type="submission" date="2016-11" db="EMBL/GenBank/DDBJ databases">
        <title>Actinomyces gypaetusis sp. nov. isolated from the vulture Gypaetus barbatus in Qinghai Tibet Plateau China.</title>
        <authorList>
            <person name="Meng X."/>
        </authorList>
    </citation>
    <scope>NUCLEOTIDE SEQUENCE [LARGE SCALE GENOMIC DNA]</scope>
    <source>
        <strain evidence="10 11">VUL4_2</strain>
    </source>
</reference>
<keyword evidence="5 8" id="KW-1133">Transmembrane helix</keyword>
<dbReference type="PANTHER" id="PTHR42709">
    <property type="entry name" value="ALKALINE PHOSPHATASE LIKE PROTEIN"/>
    <property type="match status" value="1"/>
</dbReference>
<gene>
    <name evidence="10" type="ORF">BSR29_01990</name>
</gene>
<evidence type="ECO:0000313" key="10">
    <source>
        <dbReference type="EMBL" id="OKL49745.1"/>
    </source>
</evidence>
<dbReference type="STRING" id="1921764.BSR28_00460"/>
<dbReference type="Proteomes" id="UP000186785">
    <property type="component" value="Unassembled WGS sequence"/>
</dbReference>
<feature type="region of interest" description="Disordered" evidence="7">
    <location>
        <begin position="208"/>
        <end position="250"/>
    </location>
</feature>
<dbReference type="GO" id="GO:0005886">
    <property type="term" value="C:plasma membrane"/>
    <property type="evidence" value="ECO:0007669"/>
    <property type="project" value="UniProtKB-SubCell"/>
</dbReference>
<evidence type="ECO:0000256" key="3">
    <source>
        <dbReference type="ARBA" id="ARBA00022475"/>
    </source>
</evidence>
<dbReference type="Pfam" id="PF09335">
    <property type="entry name" value="VTT_dom"/>
    <property type="match status" value="1"/>
</dbReference>
<evidence type="ECO:0000256" key="1">
    <source>
        <dbReference type="ARBA" id="ARBA00004651"/>
    </source>
</evidence>
<organism evidence="10 11">
    <name type="scientific">Boudabousia liubingyangii</name>
    <dbReference type="NCBI Taxonomy" id="1921764"/>
    <lineage>
        <taxon>Bacteria</taxon>
        <taxon>Bacillati</taxon>
        <taxon>Actinomycetota</taxon>
        <taxon>Actinomycetes</taxon>
        <taxon>Actinomycetales</taxon>
        <taxon>Actinomycetaceae</taxon>
        <taxon>Boudabousia</taxon>
    </lineage>
</organism>
<evidence type="ECO:0000256" key="2">
    <source>
        <dbReference type="ARBA" id="ARBA00010792"/>
    </source>
</evidence>
<accession>A0A1Q5PQN7</accession>
<evidence type="ECO:0000259" key="9">
    <source>
        <dbReference type="Pfam" id="PF09335"/>
    </source>
</evidence>
<sequence>MDRFLDLVTSLADSWLVVPILTLFSFLDGFFPPLPSESLIIAIASLSHNAPTVPLWIIWIFCALGATGGDSIAYLIGRYLPVHKIPIINRFATEDKMRKARRGLDRRGASVLLGARFVPIGRIAINMTAGAVRFPYLRFFAIDFVGSLMWAGVSLSIGWGTGKFFKGHPLLGMIIGIAVGIAFGFVLDKLLMLIKSYFRARGYQWAQEDPEETKENPTELPINDIDDVEEPQRKMVVDQTAADQEEVSTK</sequence>
<evidence type="ECO:0000256" key="7">
    <source>
        <dbReference type="SAM" id="MobiDB-lite"/>
    </source>
</evidence>
<evidence type="ECO:0000256" key="4">
    <source>
        <dbReference type="ARBA" id="ARBA00022692"/>
    </source>
</evidence>
<evidence type="ECO:0000313" key="11">
    <source>
        <dbReference type="Proteomes" id="UP000186785"/>
    </source>
</evidence>
<dbReference type="EMBL" id="MQSV01000001">
    <property type="protein sequence ID" value="OKL49745.1"/>
    <property type="molecule type" value="Genomic_DNA"/>
</dbReference>
<comment type="caution">
    <text evidence="10">The sequence shown here is derived from an EMBL/GenBank/DDBJ whole genome shotgun (WGS) entry which is preliminary data.</text>
</comment>
<feature type="domain" description="VTT" evidence="9">
    <location>
        <begin position="34"/>
        <end position="159"/>
    </location>
</feature>
<keyword evidence="6 8" id="KW-0472">Membrane</keyword>
<comment type="similarity">
    <text evidence="2">Belongs to the DedA family.</text>
</comment>
<proteinExistence type="inferred from homology"/>
<dbReference type="InterPro" id="IPR051311">
    <property type="entry name" value="DedA_domain"/>
</dbReference>
<protein>
    <recommendedName>
        <fullName evidence="9">VTT domain-containing protein</fullName>
    </recommendedName>
</protein>
<dbReference type="OrthoDB" id="9813426at2"/>
<dbReference type="AlphaFoldDB" id="A0A1Q5PQN7"/>
<evidence type="ECO:0000256" key="5">
    <source>
        <dbReference type="ARBA" id="ARBA00022989"/>
    </source>
</evidence>